<accession>A0A7S0L2X6</accession>
<dbReference type="SMART" id="SM00228">
    <property type="entry name" value="PDZ"/>
    <property type="match status" value="1"/>
</dbReference>
<keyword evidence="2" id="KW-0732">Signal</keyword>
<dbReference type="InterPro" id="IPR041489">
    <property type="entry name" value="PDZ_6"/>
</dbReference>
<dbReference type="InterPro" id="IPR001478">
    <property type="entry name" value="PDZ"/>
</dbReference>
<evidence type="ECO:0000256" key="1">
    <source>
        <dbReference type="SAM" id="MobiDB-lite"/>
    </source>
</evidence>
<dbReference type="Gene3D" id="2.30.42.10">
    <property type="match status" value="1"/>
</dbReference>
<dbReference type="AlphaFoldDB" id="A0A7S0L2X6"/>
<gene>
    <name evidence="4" type="ORF">CPEL01642_LOCUS3908</name>
</gene>
<reference evidence="4" key="1">
    <citation type="submission" date="2021-01" db="EMBL/GenBank/DDBJ databases">
        <authorList>
            <person name="Corre E."/>
            <person name="Pelletier E."/>
            <person name="Niang G."/>
            <person name="Scheremetjew M."/>
            <person name="Finn R."/>
            <person name="Kale V."/>
            <person name="Holt S."/>
            <person name="Cochrane G."/>
            <person name="Meng A."/>
            <person name="Brown T."/>
            <person name="Cohen L."/>
        </authorList>
    </citation>
    <scope>NUCLEOTIDE SEQUENCE</scope>
    <source>
        <strain evidence="4">PLY182g</strain>
    </source>
</reference>
<proteinExistence type="predicted"/>
<dbReference type="InterPro" id="IPR036034">
    <property type="entry name" value="PDZ_sf"/>
</dbReference>
<sequence length="249" mass="26505">MPALHALWLACLPSTSNSRRMISAGRRRASQELRVHVYREAPASALGVVLGGEFDGDGAACVLCAPLCGRSYQEPVVVTAIAPGSTASVSGLALGDELRAINCEPVHSLAQAEELLRSASAGMVVLVVLRLRQLEPSVHEALPATPEPQLSEKQTLVPCTPPSSACETETETAAAKARPRRPGVRFIMRAKQQCSGRAFDRSQPRPLLLPTGVAGRVLLRYRLRKGSVPAFSTDEPIEALCSTPIGTPR</sequence>
<dbReference type="CDD" id="cd00136">
    <property type="entry name" value="PDZ_canonical"/>
    <property type="match status" value="1"/>
</dbReference>
<dbReference type="EMBL" id="HBEY01008019">
    <property type="protein sequence ID" value="CAD8600578.1"/>
    <property type="molecule type" value="Transcribed_RNA"/>
</dbReference>
<evidence type="ECO:0000259" key="3">
    <source>
        <dbReference type="PROSITE" id="PS50106"/>
    </source>
</evidence>
<evidence type="ECO:0000313" key="4">
    <source>
        <dbReference type="EMBL" id="CAD8600578.1"/>
    </source>
</evidence>
<name>A0A7S0L2X6_9EUKA</name>
<dbReference type="Pfam" id="PF17820">
    <property type="entry name" value="PDZ_6"/>
    <property type="match status" value="1"/>
</dbReference>
<protein>
    <recommendedName>
        <fullName evidence="3">PDZ domain-containing protein</fullName>
    </recommendedName>
</protein>
<dbReference type="SUPFAM" id="SSF50156">
    <property type="entry name" value="PDZ domain-like"/>
    <property type="match status" value="1"/>
</dbReference>
<evidence type="ECO:0000256" key="2">
    <source>
        <dbReference type="SAM" id="SignalP"/>
    </source>
</evidence>
<feature type="chain" id="PRO_5031041612" description="PDZ domain-containing protein" evidence="2">
    <location>
        <begin position="19"/>
        <end position="249"/>
    </location>
</feature>
<feature type="region of interest" description="Disordered" evidence="1">
    <location>
        <begin position="146"/>
        <end position="180"/>
    </location>
</feature>
<dbReference type="PROSITE" id="PS50106">
    <property type="entry name" value="PDZ"/>
    <property type="match status" value="1"/>
</dbReference>
<feature type="domain" description="PDZ" evidence="3">
    <location>
        <begin position="34"/>
        <end position="131"/>
    </location>
</feature>
<organism evidence="4">
    <name type="scientific">Coccolithus braarudii</name>
    <dbReference type="NCBI Taxonomy" id="221442"/>
    <lineage>
        <taxon>Eukaryota</taxon>
        <taxon>Haptista</taxon>
        <taxon>Haptophyta</taxon>
        <taxon>Prymnesiophyceae</taxon>
        <taxon>Coccolithales</taxon>
        <taxon>Coccolithaceae</taxon>
        <taxon>Coccolithus</taxon>
    </lineage>
</organism>
<feature type="signal peptide" evidence="2">
    <location>
        <begin position="1"/>
        <end position="18"/>
    </location>
</feature>